<dbReference type="Proteomes" id="UP000677913">
    <property type="component" value="Unassembled WGS sequence"/>
</dbReference>
<keyword evidence="2" id="KW-1185">Reference proteome</keyword>
<evidence type="ECO:0000313" key="1">
    <source>
        <dbReference type="EMBL" id="MBS2966730.1"/>
    </source>
</evidence>
<reference evidence="1" key="1">
    <citation type="submission" date="2021-04" db="EMBL/GenBank/DDBJ databases">
        <title>Genome based classification of Actinospica acidithermotolerans sp. nov., an actinobacterium isolated from an Indonesian hot spring.</title>
        <authorList>
            <person name="Kusuma A.B."/>
            <person name="Putra K.E."/>
            <person name="Nafisah S."/>
            <person name="Loh J."/>
            <person name="Nouioui I."/>
            <person name="Goodfellow M."/>
        </authorList>
    </citation>
    <scope>NUCLEOTIDE SEQUENCE</scope>
    <source>
        <strain evidence="1">DSM 45618</strain>
    </source>
</reference>
<protein>
    <submittedName>
        <fullName evidence="1">Uncharacterized protein</fullName>
    </submittedName>
</protein>
<gene>
    <name evidence="1" type="ORF">KGA66_27080</name>
</gene>
<evidence type="ECO:0000313" key="2">
    <source>
        <dbReference type="Proteomes" id="UP000677913"/>
    </source>
</evidence>
<accession>A0A8J8BFK3</accession>
<dbReference type="EMBL" id="JAGSXH010000186">
    <property type="protein sequence ID" value="MBS2966730.1"/>
    <property type="molecule type" value="Genomic_DNA"/>
</dbReference>
<name>A0A8J8BFK3_9ACTN</name>
<dbReference type="RefSeq" id="WP_211472090.1">
    <property type="nucleotide sequence ID" value="NZ_JAGSXH010000186.1"/>
</dbReference>
<proteinExistence type="predicted"/>
<organism evidence="1 2">
    <name type="scientific">Actinocrinis puniceicyclus</name>
    <dbReference type="NCBI Taxonomy" id="977794"/>
    <lineage>
        <taxon>Bacteria</taxon>
        <taxon>Bacillati</taxon>
        <taxon>Actinomycetota</taxon>
        <taxon>Actinomycetes</taxon>
        <taxon>Catenulisporales</taxon>
        <taxon>Actinospicaceae</taxon>
        <taxon>Actinocrinis</taxon>
    </lineage>
</organism>
<dbReference type="AlphaFoldDB" id="A0A8J8BFK3"/>
<comment type="caution">
    <text evidence="1">The sequence shown here is derived from an EMBL/GenBank/DDBJ whole genome shotgun (WGS) entry which is preliminary data.</text>
</comment>
<sequence length="58" mass="6454">MVHLRVIAPAPEIRDLIDRLRSLPGLQVVESSRPLPARTPGAVRQYLTLIPTPTVERS</sequence>